<dbReference type="SUPFAM" id="SSF51445">
    <property type="entry name" value="(Trans)glycosidases"/>
    <property type="match status" value="1"/>
</dbReference>
<dbReference type="InterPro" id="IPR013780">
    <property type="entry name" value="Glyco_hydro_b"/>
</dbReference>
<dbReference type="InterPro" id="IPR045857">
    <property type="entry name" value="O16G_dom_2"/>
</dbReference>
<dbReference type="InterPro" id="IPR017853">
    <property type="entry name" value="GH"/>
</dbReference>
<dbReference type="Proteomes" id="UP000035722">
    <property type="component" value="Unassembled WGS sequence"/>
</dbReference>
<dbReference type="STRING" id="861266.ARTSIC4J27_4411"/>
<dbReference type="OrthoDB" id="9043248at2"/>
<protein>
    <submittedName>
        <fullName evidence="2">Alpha amylase, catalytic domain protein</fullName>
    </submittedName>
</protein>
<dbReference type="Gene3D" id="2.60.40.1180">
    <property type="entry name" value="Golgi alpha-mannosidase II"/>
    <property type="match status" value="1"/>
</dbReference>
<dbReference type="Pfam" id="PF00128">
    <property type="entry name" value="Alpha-amylase"/>
    <property type="match status" value="2"/>
</dbReference>
<keyword evidence="3" id="KW-1185">Reference proteome</keyword>
<dbReference type="Gene3D" id="3.20.20.80">
    <property type="entry name" value="Glycosidases"/>
    <property type="match status" value="1"/>
</dbReference>
<dbReference type="InterPro" id="IPR006047">
    <property type="entry name" value="GH13_cat_dom"/>
</dbReference>
<dbReference type="SUPFAM" id="SSF51011">
    <property type="entry name" value="Glycosyl hydrolase domain"/>
    <property type="match status" value="1"/>
</dbReference>
<evidence type="ECO:0000313" key="2">
    <source>
        <dbReference type="EMBL" id="CCQ48406.1"/>
    </source>
</evidence>
<proteinExistence type="predicted"/>
<organism evidence="2 3">
    <name type="scientific">Pseudarthrobacter siccitolerans</name>
    <dbReference type="NCBI Taxonomy" id="861266"/>
    <lineage>
        <taxon>Bacteria</taxon>
        <taxon>Bacillati</taxon>
        <taxon>Actinomycetota</taxon>
        <taxon>Actinomycetes</taxon>
        <taxon>Micrococcales</taxon>
        <taxon>Micrococcaceae</taxon>
        <taxon>Pseudarthrobacter</taxon>
    </lineage>
</organism>
<dbReference type="RefSeq" id="WP_050057184.1">
    <property type="nucleotide sequence ID" value="NZ_CAQI01000059.1"/>
</dbReference>
<accession>A0A024H9A4</accession>
<dbReference type="Gene3D" id="3.90.400.10">
    <property type="entry name" value="Oligo-1,6-glucosidase, Domain 2"/>
    <property type="match status" value="1"/>
</dbReference>
<comment type="caution">
    <text evidence="2">The sequence shown here is derived from an EMBL/GenBank/DDBJ whole genome shotgun (WGS) entry which is preliminary data.</text>
</comment>
<feature type="domain" description="Glycosyl hydrolase family 13 catalytic" evidence="1">
    <location>
        <begin position="18"/>
        <end position="401"/>
    </location>
</feature>
<dbReference type="AlphaFoldDB" id="A0A024H9A4"/>
<evidence type="ECO:0000259" key="1">
    <source>
        <dbReference type="SMART" id="SM00642"/>
    </source>
</evidence>
<dbReference type="PANTHER" id="PTHR10357:SF219">
    <property type="entry name" value="MALTOSE ALPHA-D-GLUCOSYLTRANSFERASE"/>
    <property type="match status" value="1"/>
</dbReference>
<name>A0A024H9A4_9MICC</name>
<evidence type="ECO:0000313" key="3">
    <source>
        <dbReference type="Proteomes" id="UP000035722"/>
    </source>
</evidence>
<dbReference type="GO" id="GO:0005975">
    <property type="term" value="P:carbohydrate metabolic process"/>
    <property type="evidence" value="ECO:0007669"/>
    <property type="project" value="InterPro"/>
</dbReference>
<reference evidence="3" key="1">
    <citation type="journal article" date="2014" name="Genome Announc.">
        <title>Genome Sequence of Arthrobacter siccitolerans 4J27, a Xeroprotectant-Producing Desiccation-Tolerant Microorganism.</title>
        <authorList>
            <person name="Manzanera M."/>
            <person name="Santa-Cruz-Calvo L."/>
            <person name="Vilchez J.I."/>
            <person name="Garcia-Fontana C."/>
            <person name="Silva-Castro G.A."/>
            <person name="Calvo C."/>
            <person name="Gonzalez-Lopez J."/>
        </authorList>
    </citation>
    <scope>NUCLEOTIDE SEQUENCE [LARGE SCALE GENOMIC DNA]</scope>
    <source>
        <strain evidence="3">4J27</strain>
    </source>
</reference>
<dbReference type="SMART" id="SM00642">
    <property type="entry name" value="Aamy"/>
    <property type="match status" value="1"/>
</dbReference>
<gene>
    <name evidence="2" type="primary">TreS</name>
    <name evidence="2" type="ORF">ARTSIC4J27_4411</name>
</gene>
<dbReference type="PANTHER" id="PTHR10357">
    <property type="entry name" value="ALPHA-AMYLASE FAMILY MEMBER"/>
    <property type="match status" value="1"/>
</dbReference>
<dbReference type="CDD" id="cd11334">
    <property type="entry name" value="AmyAc_TreS"/>
    <property type="match status" value="1"/>
</dbReference>
<dbReference type="EMBL" id="CAQI01000059">
    <property type="protein sequence ID" value="CCQ48406.1"/>
    <property type="molecule type" value="Genomic_DNA"/>
</dbReference>
<sequence>MRLAETSDLWWKNAVIYCLDVETFFDDDGDGCGDFAGLTQRVDYLAALGVTCIWLMPFYPSPDRDDGYDVTDFFTVDPRLGTMGDLVEFVRAARDRGMRVIADFVVNHTSDQHPWFVEARKSTDNRYRDYYVWRSDTPPDTSGEVVFPGEETSLWTQDDATGEWYLHMFAGHQPDLNVTNPGVRNEIAKAMGLWLELGLDGFRLDAVPFFLETRGQPKDEAANRDPHDYLSALRSFVNRRNGSAVLLGEVNLPYKEQLEYFGGPDGNELNMQFDFMSMQHLYLSLARRDARPLAETLKSRPALHPDNQWAMFVRNHDELTLDKLTDGERGEVFAAFGPAKNMQIYGRGLRRRLPPMLDGDPERLRMVYSLMFSLPGTPVLFYGEEIGMGEDLRLKSRAAVRTPMQWSEGKNGGFSTAKAADLAVPLARGEYGPEHVNAAAARRDPDSLFNFMATLILRYRENAELGWGSFALIDQPEPAVFAHTCSSDGGLLVLLHNLGEDPVKVSAKAGPEDGPAQAFKDAALLDVFDGGSVPLQPDGGFTVELGRYGYRWLRVQRKGDRLAP</sequence>